<dbReference type="AlphaFoldDB" id="M7VYX0"/>
<feature type="coiled-coil region" evidence="1">
    <location>
        <begin position="4"/>
        <end position="57"/>
    </location>
</feature>
<dbReference type="VEuPathDB" id="AmoebaDB:KM1_030530"/>
<sequence length="98" mass="12077">MELNQQCENKVNELQTQLNELQKNNQITIQVLHQLDIERENLSSKQQEQQKELLECRKIYFNYLCKEFGLKEEDHNRFYEYCLKLPPQQWKQFVIENK</sequence>
<evidence type="ECO:0000313" key="2">
    <source>
        <dbReference type="EMBL" id="EMS13192.1"/>
    </source>
</evidence>
<organism evidence="2 3">
    <name type="scientific">Entamoeba histolytica HM-3:IMSS</name>
    <dbReference type="NCBI Taxonomy" id="885315"/>
    <lineage>
        <taxon>Eukaryota</taxon>
        <taxon>Amoebozoa</taxon>
        <taxon>Evosea</taxon>
        <taxon>Archamoebae</taxon>
        <taxon>Mastigamoebida</taxon>
        <taxon>Entamoebidae</taxon>
        <taxon>Entamoeba</taxon>
    </lineage>
</organism>
<keyword evidence="1" id="KW-0175">Coiled coil</keyword>
<protein>
    <submittedName>
        <fullName evidence="2">Uncharacterized protein</fullName>
    </submittedName>
</protein>
<evidence type="ECO:0000313" key="3">
    <source>
        <dbReference type="Proteomes" id="UP000030780"/>
    </source>
</evidence>
<proteinExistence type="predicted"/>
<name>M7VYX0_ENTHI</name>
<dbReference type="Proteomes" id="UP000030780">
    <property type="component" value="Unassembled WGS sequence"/>
</dbReference>
<dbReference type="EMBL" id="KB638271">
    <property type="protein sequence ID" value="EMS13192.1"/>
    <property type="molecule type" value="Genomic_DNA"/>
</dbReference>
<gene>
    <name evidence="2" type="ORF">KM1_030530</name>
</gene>
<reference evidence="2 3" key="1">
    <citation type="submission" date="2013-01" db="EMBL/GenBank/DDBJ databases">
        <authorList>
            <person name="Inman J."/>
            <person name="Zafar N."/>
            <person name="Lorenzi H."/>
            <person name="Caler E."/>
        </authorList>
    </citation>
    <scope>NUCLEOTIDE SEQUENCE [LARGE SCALE GENOMIC DNA]</scope>
    <source>
        <strain evidence="2 3">HM-3:IMSS</strain>
    </source>
</reference>
<accession>M7VYX0</accession>
<evidence type="ECO:0000256" key="1">
    <source>
        <dbReference type="SAM" id="Coils"/>
    </source>
</evidence>